<reference evidence="4 5" key="1">
    <citation type="submission" date="2024-05" db="EMBL/GenBank/DDBJ databases">
        <title>Roseateles sp. DJS-2-20 16S ribosomal RNA gene Genome sequencing and assembly.</title>
        <authorList>
            <person name="Woo H."/>
        </authorList>
    </citation>
    <scope>NUCLEOTIDE SEQUENCE [LARGE SCALE GENOMIC DNA]</scope>
    <source>
        <strain evidence="4 5">DJS-2-20</strain>
    </source>
</reference>
<dbReference type="Pfam" id="PF04397">
    <property type="entry name" value="LytTR"/>
    <property type="match status" value="1"/>
</dbReference>
<dbReference type="InterPro" id="IPR007492">
    <property type="entry name" value="LytTR_DNA-bd_dom"/>
</dbReference>
<dbReference type="RefSeq" id="WP_347703346.1">
    <property type="nucleotide sequence ID" value="NZ_JBDPZD010000001.1"/>
</dbReference>
<dbReference type="Gene3D" id="2.40.50.1020">
    <property type="entry name" value="LytTr DNA-binding domain"/>
    <property type="match status" value="1"/>
</dbReference>
<keyword evidence="5" id="KW-1185">Reference proteome</keyword>
<accession>A0ABV0FZ06</accession>
<dbReference type="Pfam" id="PF00072">
    <property type="entry name" value="Response_reg"/>
    <property type="match status" value="1"/>
</dbReference>
<sequence length="249" mass="27306">MTSTSVLIAEDEPLALAGLAAWVEDTPGLRLVARCGDGDEALAQIRALKPALVLSDIQMPGMTGLDVLRAVQDDAELASTRFIFTTAFNEHAITAFELHAVDYLLKPFARERFDEAIRHALKDAAPSAAEVAQALGSAPDAPLTRILVRDQGKIFPLQVDAIECLRSDNKYTAITSKGRSYLVRVPIAGFESRLDPARFLRVQRGCIVNLDYVDSMTPDENSQLVVQLRDGTRITANREVSKMLREQSL</sequence>
<evidence type="ECO:0000259" key="3">
    <source>
        <dbReference type="PROSITE" id="PS50930"/>
    </source>
</evidence>
<feature type="modified residue" description="4-aspartylphosphate" evidence="1">
    <location>
        <position position="56"/>
    </location>
</feature>
<dbReference type="InterPro" id="IPR011006">
    <property type="entry name" value="CheY-like_superfamily"/>
</dbReference>
<comment type="caution">
    <text evidence="4">The sequence shown here is derived from an EMBL/GenBank/DDBJ whole genome shotgun (WGS) entry which is preliminary data.</text>
</comment>
<dbReference type="Gene3D" id="3.40.50.2300">
    <property type="match status" value="1"/>
</dbReference>
<evidence type="ECO:0000259" key="2">
    <source>
        <dbReference type="PROSITE" id="PS50110"/>
    </source>
</evidence>
<dbReference type="PANTHER" id="PTHR37299:SF1">
    <property type="entry name" value="STAGE 0 SPORULATION PROTEIN A HOMOLOG"/>
    <property type="match status" value="1"/>
</dbReference>
<dbReference type="GO" id="GO:0003677">
    <property type="term" value="F:DNA binding"/>
    <property type="evidence" value="ECO:0007669"/>
    <property type="project" value="UniProtKB-KW"/>
</dbReference>
<evidence type="ECO:0000313" key="5">
    <source>
        <dbReference type="Proteomes" id="UP001495147"/>
    </source>
</evidence>
<keyword evidence="4" id="KW-0238">DNA-binding</keyword>
<name>A0ABV0FZ06_9BURK</name>
<dbReference type="InterPro" id="IPR046947">
    <property type="entry name" value="LytR-like"/>
</dbReference>
<proteinExistence type="predicted"/>
<dbReference type="EMBL" id="JBDPZD010000001">
    <property type="protein sequence ID" value="MEO3690519.1"/>
    <property type="molecule type" value="Genomic_DNA"/>
</dbReference>
<dbReference type="PANTHER" id="PTHR37299">
    <property type="entry name" value="TRANSCRIPTIONAL REGULATOR-RELATED"/>
    <property type="match status" value="1"/>
</dbReference>
<keyword evidence="1" id="KW-0597">Phosphoprotein</keyword>
<feature type="domain" description="HTH LytTR-type" evidence="3">
    <location>
        <begin position="146"/>
        <end position="249"/>
    </location>
</feature>
<dbReference type="SMART" id="SM00448">
    <property type="entry name" value="REC"/>
    <property type="match status" value="1"/>
</dbReference>
<dbReference type="Proteomes" id="UP001495147">
    <property type="component" value="Unassembled WGS sequence"/>
</dbReference>
<protein>
    <submittedName>
        <fullName evidence="4">LytTR family DNA-binding domain-containing protein</fullName>
    </submittedName>
</protein>
<dbReference type="PROSITE" id="PS50930">
    <property type="entry name" value="HTH_LYTTR"/>
    <property type="match status" value="1"/>
</dbReference>
<dbReference type="PROSITE" id="PS50110">
    <property type="entry name" value="RESPONSE_REGULATORY"/>
    <property type="match status" value="1"/>
</dbReference>
<dbReference type="InterPro" id="IPR001789">
    <property type="entry name" value="Sig_transdc_resp-reg_receiver"/>
</dbReference>
<gene>
    <name evidence="4" type="ORF">ABDJ85_03505</name>
</gene>
<evidence type="ECO:0000313" key="4">
    <source>
        <dbReference type="EMBL" id="MEO3690519.1"/>
    </source>
</evidence>
<dbReference type="SMART" id="SM00850">
    <property type="entry name" value="LytTR"/>
    <property type="match status" value="1"/>
</dbReference>
<dbReference type="SUPFAM" id="SSF52172">
    <property type="entry name" value="CheY-like"/>
    <property type="match status" value="1"/>
</dbReference>
<evidence type="ECO:0000256" key="1">
    <source>
        <dbReference type="PROSITE-ProRule" id="PRU00169"/>
    </source>
</evidence>
<feature type="domain" description="Response regulatory" evidence="2">
    <location>
        <begin position="5"/>
        <end position="121"/>
    </location>
</feature>
<organism evidence="4 5">
    <name type="scientific">Roseateles paludis</name>
    <dbReference type="NCBI Taxonomy" id="3145238"/>
    <lineage>
        <taxon>Bacteria</taxon>
        <taxon>Pseudomonadati</taxon>
        <taxon>Pseudomonadota</taxon>
        <taxon>Betaproteobacteria</taxon>
        <taxon>Burkholderiales</taxon>
        <taxon>Sphaerotilaceae</taxon>
        <taxon>Roseateles</taxon>
    </lineage>
</organism>